<sequence length="156" mass="17922">MKRQKKLAQIDYVVSLMGAMMLVCFWLIISTLPDFFFINPQGTSSEIRRAELVLSTIGWILLSTVAPLLLFLYAAGLHGARKFLPVAALWWPISLTISQVTVYILDGAFYLDYLVKFPIFIFTDIILPIFVLILWHDLREDKPLEIHEDARDLPQP</sequence>
<evidence type="ECO:0000313" key="3">
    <source>
        <dbReference type="Proteomes" id="UP000217215"/>
    </source>
</evidence>
<name>A0A249KGA2_9ACTN</name>
<evidence type="ECO:0000256" key="1">
    <source>
        <dbReference type="SAM" id="Phobius"/>
    </source>
</evidence>
<protein>
    <submittedName>
        <fullName evidence="2">Uncharacterized protein</fullName>
    </submittedName>
</protein>
<gene>
    <name evidence="2" type="ORF">A1sIA56_02265</name>
</gene>
<accession>A0A249KGA2</accession>
<dbReference type="OrthoDB" id="9893663at2"/>
<dbReference type="KEGG" id="psuf:A1sIA56_02265"/>
<feature type="transmembrane region" description="Helical" evidence="1">
    <location>
        <begin position="12"/>
        <end position="32"/>
    </location>
</feature>
<evidence type="ECO:0000313" key="2">
    <source>
        <dbReference type="EMBL" id="ASY15745.1"/>
    </source>
</evidence>
<keyword evidence="3" id="KW-1185">Reference proteome</keyword>
<feature type="transmembrane region" description="Helical" evidence="1">
    <location>
        <begin position="117"/>
        <end position="135"/>
    </location>
</feature>
<feature type="transmembrane region" description="Helical" evidence="1">
    <location>
        <begin position="86"/>
        <end position="105"/>
    </location>
</feature>
<dbReference type="RefSeq" id="WP_095673340.1">
    <property type="nucleotide sequence ID" value="NZ_CP016773.1"/>
</dbReference>
<keyword evidence="1" id="KW-0472">Membrane</keyword>
<keyword evidence="1" id="KW-1133">Transmembrane helix</keyword>
<organism evidence="2 3">
    <name type="scientific">Candidatus Planktophila sulfonica</name>
    <dbReference type="NCBI Taxonomy" id="1884904"/>
    <lineage>
        <taxon>Bacteria</taxon>
        <taxon>Bacillati</taxon>
        <taxon>Actinomycetota</taxon>
        <taxon>Actinomycetes</taxon>
        <taxon>Candidatus Nanopelagicales</taxon>
        <taxon>Candidatus Nanopelagicaceae</taxon>
        <taxon>Candidatus Planktophila</taxon>
    </lineage>
</organism>
<reference evidence="2 3" key="1">
    <citation type="submission" date="2016-07" db="EMBL/GenBank/DDBJ databases">
        <title>High microdiversification within the ubiquitous acI lineage of Actinobacteria.</title>
        <authorList>
            <person name="Neuenschwander S.M."/>
            <person name="Salcher M."/>
            <person name="Ghai R."/>
            <person name="Pernthaler J."/>
        </authorList>
    </citation>
    <scope>NUCLEOTIDE SEQUENCE [LARGE SCALE GENOMIC DNA]</scope>
    <source>
        <strain evidence="2">MMS-IA-56</strain>
    </source>
</reference>
<dbReference type="AlphaFoldDB" id="A0A249KGA2"/>
<feature type="transmembrane region" description="Helical" evidence="1">
    <location>
        <begin position="52"/>
        <end position="74"/>
    </location>
</feature>
<dbReference type="Proteomes" id="UP000217215">
    <property type="component" value="Chromosome"/>
</dbReference>
<keyword evidence="1" id="KW-0812">Transmembrane</keyword>
<dbReference type="EMBL" id="CP016773">
    <property type="protein sequence ID" value="ASY15745.1"/>
    <property type="molecule type" value="Genomic_DNA"/>
</dbReference>
<proteinExistence type="predicted"/>